<evidence type="ECO:0000313" key="9">
    <source>
        <dbReference type="Proteomes" id="UP000029492"/>
    </source>
</evidence>
<dbReference type="PANTHER" id="PTHR42802:SF1">
    <property type="entry name" value="L-ORNITHINE N(5)-MONOOXYGENASE"/>
    <property type="match status" value="1"/>
</dbReference>
<accession>A0A089NSF8</accession>
<dbReference type="PANTHER" id="PTHR42802">
    <property type="entry name" value="MONOOXYGENASE"/>
    <property type="match status" value="1"/>
</dbReference>
<keyword evidence="6" id="KW-0521">NADP</keyword>
<evidence type="ECO:0000256" key="3">
    <source>
        <dbReference type="ARBA" id="ARBA00007588"/>
    </source>
</evidence>
<evidence type="ECO:0000256" key="7">
    <source>
        <dbReference type="ARBA" id="ARBA00023002"/>
    </source>
</evidence>
<dbReference type="HOGENOM" id="CLU_020931_2_0_5"/>
<dbReference type="GO" id="GO:0006879">
    <property type="term" value="P:intracellular iron ion homeostasis"/>
    <property type="evidence" value="ECO:0007669"/>
    <property type="project" value="TreeGrafter"/>
</dbReference>
<comment type="cofactor">
    <cofactor evidence="1">
        <name>FAD</name>
        <dbReference type="ChEBI" id="CHEBI:57692"/>
    </cofactor>
</comment>
<evidence type="ECO:0000256" key="6">
    <source>
        <dbReference type="ARBA" id="ARBA00022857"/>
    </source>
</evidence>
<evidence type="ECO:0000256" key="5">
    <source>
        <dbReference type="ARBA" id="ARBA00022827"/>
    </source>
</evidence>
<name>A0A089NSF8_9HYPH</name>
<keyword evidence="4" id="KW-0285">Flavoprotein</keyword>
<dbReference type="InterPro" id="IPR025700">
    <property type="entry name" value="Lys/Orn_oxygenase"/>
</dbReference>
<gene>
    <name evidence="8" type="ORF">MOC_1705</name>
</gene>
<organism evidence="8 9">
    <name type="scientific">Methylobacterium oryzae CBMB20</name>
    <dbReference type="NCBI Taxonomy" id="693986"/>
    <lineage>
        <taxon>Bacteria</taxon>
        <taxon>Pseudomonadati</taxon>
        <taxon>Pseudomonadota</taxon>
        <taxon>Alphaproteobacteria</taxon>
        <taxon>Hyphomicrobiales</taxon>
        <taxon>Methylobacteriaceae</taxon>
        <taxon>Methylobacterium</taxon>
    </lineage>
</organism>
<dbReference type="eggNOG" id="COG3486">
    <property type="taxonomic scope" value="Bacteria"/>
</dbReference>
<dbReference type="Pfam" id="PF13434">
    <property type="entry name" value="Lys_Orn_oxgnase"/>
    <property type="match status" value="1"/>
</dbReference>
<comment type="similarity">
    <text evidence="3">Belongs to the lysine N(6)-hydroxylase/L-ornithine N(5)-oxygenase family.</text>
</comment>
<reference evidence="8 9" key="1">
    <citation type="journal article" date="2014" name="PLoS ONE">
        <title>Genome Information of Methylobacterium oryzae, a Plant-Probiotic Methylotroph in the Phyllosphere.</title>
        <authorList>
            <person name="Kwak M.J."/>
            <person name="Jeong H."/>
            <person name="Madhaiyan M."/>
            <person name="Lee Y."/>
            <person name="Sa T.M."/>
            <person name="Oh T.K."/>
            <person name="Kim J.F."/>
        </authorList>
    </citation>
    <scope>NUCLEOTIDE SEQUENCE [LARGE SCALE GENOMIC DNA]</scope>
    <source>
        <strain evidence="8 9">CBMB20</strain>
    </source>
</reference>
<dbReference type="GO" id="GO:0004497">
    <property type="term" value="F:monooxygenase activity"/>
    <property type="evidence" value="ECO:0007669"/>
    <property type="project" value="UniProtKB-KW"/>
</dbReference>
<dbReference type="EC" id="1.13.12.-" evidence="8"/>
<evidence type="ECO:0000256" key="2">
    <source>
        <dbReference type="ARBA" id="ARBA00004924"/>
    </source>
</evidence>
<evidence type="ECO:0000256" key="4">
    <source>
        <dbReference type="ARBA" id="ARBA00022630"/>
    </source>
</evidence>
<dbReference type="Gene3D" id="3.50.50.60">
    <property type="entry name" value="FAD/NAD(P)-binding domain"/>
    <property type="match status" value="1"/>
</dbReference>
<evidence type="ECO:0000313" key="8">
    <source>
        <dbReference type="EMBL" id="AIQ89460.1"/>
    </source>
</evidence>
<dbReference type="Proteomes" id="UP000029492">
    <property type="component" value="Chromosome"/>
</dbReference>
<dbReference type="SUPFAM" id="SSF51905">
    <property type="entry name" value="FAD/NAD(P)-binding domain"/>
    <property type="match status" value="2"/>
</dbReference>
<keyword evidence="5" id="KW-0274">FAD</keyword>
<proteinExistence type="inferred from homology"/>
<keyword evidence="9" id="KW-1185">Reference proteome</keyword>
<dbReference type="InterPro" id="IPR036188">
    <property type="entry name" value="FAD/NAD-bd_sf"/>
</dbReference>
<protein>
    <submittedName>
        <fullName evidence="8">L-ornithine 5-monooxygenase</fullName>
        <ecNumber evidence="8">1.13.12.-</ecNumber>
    </submittedName>
</protein>
<keyword evidence="7 8" id="KW-0560">Oxidoreductase</keyword>
<dbReference type="STRING" id="693986.MOC_1705"/>
<sequence>MRAMTDHPATDDIIGIGFGPANLSLAIALRDAMGDGPPRTSLRFIERQDRFGWHRAMMLPGADMQISFVKDLVSLRDPTSPFSFLNYLHVKGRLSTFLNLKTFNPSRVEYNDYLAWAADHFSDVVAYGETVEAVRPEIRDGRLAAFVVEARDGAGTRRLRRCRHLVVAAGGDPAIPAPFAAHAQDRRLIHSSWYLPGIAQALGAPRLDGPEPRILVVGGGQSAVEIVTDLGARYPRALVDLAIRGPALKPADDSPFVNEIFDPAAVDRIHGAPAPVRAELIAAHRATNYAVVDADLIQDFYATLYEQTVSGVTRYRLRRSTRVVALEPASEGLRATLRDDVAGTEERQSYAAVICATGYQRAAVPAILDPVRPFMAGETADRHYRLPLERAEPRVSLHLQGFSEPTHGLTETLLSILPVRAGAIAQTILEEERAARAAIRSAAAAP</sequence>
<dbReference type="EMBL" id="CP003811">
    <property type="protein sequence ID" value="AIQ89460.1"/>
    <property type="molecule type" value="Genomic_DNA"/>
</dbReference>
<dbReference type="KEGG" id="mor:MOC_1705"/>
<comment type="pathway">
    <text evidence="2">Siderophore biosynthesis.</text>
</comment>
<evidence type="ECO:0000256" key="1">
    <source>
        <dbReference type="ARBA" id="ARBA00001974"/>
    </source>
</evidence>
<dbReference type="PRINTS" id="PR00368">
    <property type="entry name" value="FADPNR"/>
</dbReference>
<dbReference type="AlphaFoldDB" id="A0A089NSF8"/>